<dbReference type="STRING" id="35752.SAMN05421541_120118"/>
<dbReference type="EMBL" id="FONV01000020">
    <property type="protein sequence ID" value="SFF75370.1"/>
    <property type="molecule type" value="Genomic_DNA"/>
</dbReference>
<gene>
    <name evidence="2" type="ORF">SAMN05421541_120118</name>
</gene>
<feature type="signal peptide" evidence="1">
    <location>
        <begin position="1"/>
        <end position="37"/>
    </location>
</feature>
<organism evidence="2 3">
    <name type="scientific">Actinoplanes philippinensis</name>
    <dbReference type="NCBI Taxonomy" id="35752"/>
    <lineage>
        <taxon>Bacteria</taxon>
        <taxon>Bacillati</taxon>
        <taxon>Actinomycetota</taxon>
        <taxon>Actinomycetes</taxon>
        <taxon>Micromonosporales</taxon>
        <taxon>Micromonosporaceae</taxon>
        <taxon>Actinoplanes</taxon>
    </lineage>
</organism>
<dbReference type="Pfam" id="PF13540">
    <property type="entry name" value="RCC1_2"/>
    <property type="match status" value="3"/>
</dbReference>
<dbReference type="RefSeq" id="WP_143134114.1">
    <property type="nucleotide sequence ID" value="NZ_BOMT01000094.1"/>
</dbReference>
<keyword evidence="1" id="KW-0732">Signal</keyword>
<dbReference type="Gene3D" id="2.130.10.30">
    <property type="entry name" value="Regulator of chromosome condensation 1/beta-lactamase-inhibitor protein II"/>
    <property type="match status" value="3"/>
</dbReference>
<reference evidence="2 3" key="1">
    <citation type="submission" date="2016-10" db="EMBL/GenBank/DDBJ databases">
        <authorList>
            <person name="de Groot N.N."/>
        </authorList>
    </citation>
    <scope>NUCLEOTIDE SEQUENCE [LARGE SCALE GENOMIC DNA]</scope>
    <source>
        <strain evidence="2 3">DSM 43019</strain>
    </source>
</reference>
<evidence type="ECO:0000313" key="2">
    <source>
        <dbReference type="EMBL" id="SFF75370.1"/>
    </source>
</evidence>
<protein>
    <submittedName>
        <fullName evidence="2">Alpha-tubulin suppressor</fullName>
    </submittedName>
</protein>
<keyword evidence="3" id="KW-1185">Reference proteome</keyword>
<dbReference type="InterPro" id="IPR051553">
    <property type="entry name" value="Ran_GTPase-activating"/>
</dbReference>
<dbReference type="AlphaFoldDB" id="A0A1I2LA61"/>
<dbReference type="GO" id="GO:0005085">
    <property type="term" value="F:guanyl-nucleotide exchange factor activity"/>
    <property type="evidence" value="ECO:0007669"/>
    <property type="project" value="TreeGrafter"/>
</dbReference>
<dbReference type="SUPFAM" id="SSF50985">
    <property type="entry name" value="RCC1/BLIP-II"/>
    <property type="match status" value="2"/>
</dbReference>
<dbReference type="PANTHER" id="PTHR45982:SF1">
    <property type="entry name" value="REGULATOR OF CHROMOSOME CONDENSATION"/>
    <property type="match status" value="1"/>
</dbReference>
<dbReference type="GO" id="GO:0005737">
    <property type="term" value="C:cytoplasm"/>
    <property type="evidence" value="ECO:0007669"/>
    <property type="project" value="TreeGrafter"/>
</dbReference>
<dbReference type="Proteomes" id="UP000199645">
    <property type="component" value="Unassembled WGS sequence"/>
</dbReference>
<dbReference type="PROSITE" id="PS50012">
    <property type="entry name" value="RCC1_3"/>
    <property type="match status" value="3"/>
</dbReference>
<evidence type="ECO:0000256" key="1">
    <source>
        <dbReference type="SAM" id="SignalP"/>
    </source>
</evidence>
<evidence type="ECO:0000313" key="3">
    <source>
        <dbReference type="Proteomes" id="UP000199645"/>
    </source>
</evidence>
<dbReference type="InterPro" id="IPR009091">
    <property type="entry name" value="RCC1/BLIP-II"/>
</dbReference>
<dbReference type="InterPro" id="IPR000408">
    <property type="entry name" value="Reg_chr_condens"/>
</dbReference>
<feature type="chain" id="PRO_5038728547" evidence="1">
    <location>
        <begin position="38"/>
        <end position="700"/>
    </location>
</feature>
<dbReference type="PANTHER" id="PTHR45982">
    <property type="entry name" value="REGULATOR OF CHROMOSOME CONDENSATION"/>
    <property type="match status" value="1"/>
</dbReference>
<proteinExistence type="predicted"/>
<dbReference type="OrthoDB" id="9796385at2"/>
<name>A0A1I2LA61_9ACTN</name>
<sequence>MLDLGKREVGVTVARARRGAVLAILVLLAGAPAPVAAAATPAAEKPAAIPAAERLAATSAADKWAASRAAEKPAAASAAEGPAARPAVARPAAEPGATWAAVAFGDYGPFCGIRDDRSLWCWDPGSADGRTAARISGSWAAVDRSGQHTCGIRTDGSLWCWGDNLFGELGIGSDDEARGEPARVGADHTWASVTTYSSATCATRTDGSLWCWGDLPGDDEDHRSPVRVRAGTRWAAVSIGDDHVCAAPRTGVIQCWGSGRRQPAGIAGIERASWTSMATGWRTCAVDTGHELWCWEDHDGAPHRVAPERSWATVDVGSHVCALTTGGDMWCWGANEAGQLGDGTLETRAAPVAVNAGPRWRTVVAEGRRTCGLTDAGALWCWGSGVSGLAGDDDVPLDSLAWPEPLRVGAGTDWAQVAAGDYTCAIRTDRTLSCWGQEITGEDLAQPGDEATVTFPAGARWRSLSVDGPSACGVLVDASLWCTGYVGKMYHEPAQRVGAGATWSAVDVDGDRSCGRRTDATIWCWGLPPGETQATPIYSYEPEPATGCAVPVWCWTGAGRGRPLIADADGGTVCAVTTAHDLWCGETRIAGAWVDVSVGAQHVCGIQRDASLWCWGAAGQGRLGDAVTADQLAPIRVRPDARWIAVSAGTAHTCGIRSDHSLWCWGSNAERQLGATFPVRRRVPVPAGTGTSQFPGRPVR</sequence>
<accession>A0A1I2LA61</accession>